<gene>
    <name evidence="2" type="ORF">S12H4_36821</name>
</gene>
<dbReference type="EMBL" id="BARW01021986">
    <property type="protein sequence ID" value="GAI94266.1"/>
    <property type="molecule type" value="Genomic_DNA"/>
</dbReference>
<protein>
    <recommendedName>
        <fullName evidence="1">Amidohydrolase 3 domain-containing protein</fullName>
    </recommendedName>
</protein>
<dbReference type="InterPro" id="IPR011059">
    <property type="entry name" value="Metal-dep_hydrolase_composite"/>
</dbReference>
<name>X1TSA5_9ZZZZ</name>
<reference evidence="2" key="1">
    <citation type="journal article" date="2014" name="Front. Microbiol.">
        <title>High frequency of phylogenetically diverse reductive dehalogenase-homologous genes in deep subseafloor sedimentary metagenomes.</title>
        <authorList>
            <person name="Kawai M."/>
            <person name="Futagami T."/>
            <person name="Toyoda A."/>
            <person name="Takaki Y."/>
            <person name="Nishi S."/>
            <person name="Hori S."/>
            <person name="Arai W."/>
            <person name="Tsubouchi T."/>
            <person name="Morono Y."/>
            <person name="Uchiyama I."/>
            <person name="Ito T."/>
            <person name="Fujiyama A."/>
            <person name="Inagaki F."/>
            <person name="Takami H."/>
        </authorList>
    </citation>
    <scope>NUCLEOTIDE SEQUENCE</scope>
    <source>
        <strain evidence="2">Expedition CK06-06</strain>
    </source>
</reference>
<dbReference type="InterPro" id="IPR032466">
    <property type="entry name" value="Metal_Hydrolase"/>
</dbReference>
<feature type="domain" description="Amidohydrolase 3" evidence="1">
    <location>
        <begin position="15"/>
        <end position="133"/>
    </location>
</feature>
<sequence length="147" mass="15910">HYNGDRYLETVPKSQLKSLYPLATLLENGVHIAGSSDCPIAQPNPLIGIYSAVSRKSETGQPVLAQEGITPLDALHMYTDYAARATFEENIKGSITPGKFADLVVLSNDPTKCPAEEIKNIQVEMTVLNGKVVWDKAGLTNNPSLDV</sequence>
<dbReference type="Gene3D" id="2.30.40.10">
    <property type="entry name" value="Urease, subunit C, domain 1"/>
    <property type="match status" value="1"/>
</dbReference>
<feature type="non-terminal residue" evidence="2">
    <location>
        <position position="1"/>
    </location>
</feature>
<dbReference type="PANTHER" id="PTHR22642">
    <property type="entry name" value="IMIDAZOLONEPROPIONASE"/>
    <property type="match status" value="1"/>
</dbReference>
<accession>X1TSA5</accession>
<evidence type="ECO:0000259" key="1">
    <source>
        <dbReference type="Pfam" id="PF07969"/>
    </source>
</evidence>
<dbReference type="GO" id="GO:0016810">
    <property type="term" value="F:hydrolase activity, acting on carbon-nitrogen (but not peptide) bonds"/>
    <property type="evidence" value="ECO:0007669"/>
    <property type="project" value="InterPro"/>
</dbReference>
<dbReference type="Gene3D" id="3.20.20.140">
    <property type="entry name" value="Metal-dependent hydrolases"/>
    <property type="match status" value="1"/>
</dbReference>
<comment type="caution">
    <text evidence="2">The sequence shown here is derived from an EMBL/GenBank/DDBJ whole genome shotgun (WGS) entry which is preliminary data.</text>
</comment>
<dbReference type="SUPFAM" id="SSF51556">
    <property type="entry name" value="Metallo-dependent hydrolases"/>
    <property type="match status" value="1"/>
</dbReference>
<evidence type="ECO:0000313" key="2">
    <source>
        <dbReference type="EMBL" id="GAI94266.1"/>
    </source>
</evidence>
<dbReference type="SUPFAM" id="SSF51338">
    <property type="entry name" value="Composite domain of metallo-dependent hydrolases"/>
    <property type="match status" value="1"/>
</dbReference>
<dbReference type="PANTHER" id="PTHR22642:SF2">
    <property type="entry name" value="PROTEIN LONG AFTER FAR-RED 3"/>
    <property type="match status" value="1"/>
</dbReference>
<dbReference type="Pfam" id="PF07969">
    <property type="entry name" value="Amidohydro_3"/>
    <property type="match status" value="1"/>
</dbReference>
<dbReference type="AlphaFoldDB" id="X1TSA5"/>
<dbReference type="InterPro" id="IPR013108">
    <property type="entry name" value="Amidohydro_3"/>
</dbReference>
<proteinExistence type="predicted"/>
<organism evidence="2">
    <name type="scientific">marine sediment metagenome</name>
    <dbReference type="NCBI Taxonomy" id="412755"/>
    <lineage>
        <taxon>unclassified sequences</taxon>
        <taxon>metagenomes</taxon>
        <taxon>ecological metagenomes</taxon>
    </lineage>
</organism>